<feature type="region of interest" description="Disordered" evidence="1">
    <location>
        <begin position="27"/>
        <end position="61"/>
    </location>
</feature>
<evidence type="ECO:0000313" key="3">
    <source>
        <dbReference type="Proteomes" id="UP000799291"/>
    </source>
</evidence>
<organism evidence="2 3">
    <name type="scientific">Lentithecium fluviatile CBS 122367</name>
    <dbReference type="NCBI Taxonomy" id="1168545"/>
    <lineage>
        <taxon>Eukaryota</taxon>
        <taxon>Fungi</taxon>
        <taxon>Dikarya</taxon>
        <taxon>Ascomycota</taxon>
        <taxon>Pezizomycotina</taxon>
        <taxon>Dothideomycetes</taxon>
        <taxon>Pleosporomycetidae</taxon>
        <taxon>Pleosporales</taxon>
        <taxon>Massarineae</taxon>
        <taxon>Lentitheciaceae</taxon>
        <taxon>Lentithecium</taxon>
    </lineage>
</organism>
<protein>
    <recommendedName>
        <fullName evidence="4">BTB domain-containing protein</fullName>
    </recommendedName>
</protein>
<proteinExistence type="predicted"/>
<keyword evidence="3" id="KW-1185">Reference proteome</keyword>
<sequence>MGHHTPPAKDDHLRPATLLHKFTQFIDGDSAGRTSPAAPGTSGDLDVIYEDGEGGDDRREPLMRTSSLESKSYVVNVIEPGGTLALIVGGDRGVRKLIVSTAVKKLSPRWKDVVARSKREGFRGEKRVRLSDDDADMMLLVMHIAHHLYERVPKTLDFDQLLGIARICNRYDMNSMIIPFVADWMALHQPKILRVGYEQWLYIAHQFGKEADYLRLAKHLAFYCRINAEKQLLVPGTDRVLDGCFPEGCLAAIRHVRVKTLVSFLETMYSQVTRMVDGNSCEAGDTAQSLPETDERTMCTLYNHGFMIRYFKMQGYWPPVPNAGVIEESVLEVAHRLTDIPPIHMPSLRHDSVTSKVASIQSTTPPSQHEACDAGKILKVKIKKLIEATEAPVEAHTLEEMRSNARKFGWET</sequence>
<dbReference type="OrthoDB" id="5275938at2759"/>
<dbReference type="EMBL" id="MU005572">
    <property type="protein sequence ID" value="KAF2689693.1"/>
    <property type="molecule type" value="Genomic_DNA"/>
</dbReference>
<evidence type="ECO:0000256" key="1">
    <source>
        <dbReference type="SAM" id="MobiDB-lite"/>
    </source>
</evidence>
<evidence type="ECO:0000313" key="2">
    <source>
        <dbReference type="EMBL" id="KAF2689693.1"/>
    </source>
</evidence>
<gene>
    <name evidence="2" type="ORF">K458DRAFT_413936</name>
</gene>
<name>A0A6G1JHR7_9PLEO</name>
<evidence type="ECO:0008006" key="4">
    <source>
        <dbReference type="Google" id="ProtNLM"/>
    </source>
</evidence>
<dbReference type="Proteomes" id="UP000799291">
    <property type="component" value="Unassembled WGS sequence"/>
</dbReference>
<dbReference type="AlphaFoldDB" id="A0A6G1JHR7"/>
<accession>A0A6G1JHR7</accession>
<reference evidence="2" key="1">
    <citation type="journal article" date="2020" name="Stud. Mycol.">
        <title>101 Dothideomycetes genomes: a test case for predicting lifestyles and emergence of pathogens.</title>
        <authorList>
            <person name="Haridas S."/>
            <person name="Albert R."/>
            <person name="Binder M."/>
            <person name="Bloem J."/>
            <person name="Labutti K."/>
            <person name="Salamov A."/>
            <person name="Andreopoulos B."/>
            <person name="Baker S."/>
            <person name="Barry K."/>
            <person name="Bills G."/>
            <person name="Bluhm B."/>
            <person name="Cannon C."/>
            <person name="Castanera R."/>
            <person name="Culley D."/>
            <person name="Daum C."/>
            <person name="Ezra D."/>
            <person name="Gonzalez J."/>
            <person name="Henrissat B."/>
            <person name="Kuo A."/>
            <person name="Liang C."/>
            <person name="Lipzen A."/>
            <person name="Lutzoni F."/>
            <person name="Magnuson J."/>
            <person name="Mondo S."/>
            <person name="Nolan M."/>
            <person name="Ohm R."/>
            <person name="Pangilinan J."/>
            <person name="Park H.-J."/>
            <person name="Ramirez L."/>
            <person name="Alfaro M."/>
            <person name="Sun H."/>
            <person name="Tritt A."/>
            <person name="Yoshinaga Y."/>
            <person name="Zwiers L.-H."/>
            <person name="Turgeon B."/>
            <person name="Goodwin S."/>
            <person name="Spatafora J."/>
            <person name="Crous P."/>
            <person name="Grigoriev I."/>
        </authorList>
    </citation>
    <scope>NUCLEOTIDE SEQUENCE</scope>
    <source>
        <strain evidence="2">CBS 122367</strain>
    </source>
</reference>